<evidence type="ECO:0000256" key="3">
    <source>
        <dbReference type="SAM" id="SignalP"/>
    </source>
</evidence>
<name>A0A2U2XGG9_9FLAO</name>
<dbReference type="Gene3D" id="3.40.50.1820">
    <property type="entry name" value="alpha/beta hydrolase"/>
    <property type="match status" value="1"/>
</dbReference>
<dbReference type="InterPro" id="IPR050300">
    <property type="entry name" value="GDXG_lipolytic_enzyme"/>
</dbReference>
<evidence type="ECO:0000256" key="1">
    <source>
        <dbReference type="ARBA" id="ARBA00022729"/>
    </source>
</evidence>
<evidence type="ECO:0000259" key="5">
    <source>
        <dbReference type="Pfam" id="PF20434"/>
    </source>
</evidence>
<feature type="chain" id="PRO_5015533251" description="Secretion system C-terminal sorting domain-containing protein" evidence="3">
    <location>
        <begin position="20"/>
        <end position="429"/>
    </location>
</feature>
<feature type="domain" description="Secretion system C-terminal sorting" evidence="4">
    <location>
        <begin position="358"/>
        <end position="428"/>
    </location>
</feature>
<accession>A0A2U2XGG9</accession>
<dbReference type="InterPro" id="IPR049492">
    <property type="entry name" value="BD-FAE-like_dom"/>
</dbReference>
<proteinExistence type="predicted"/>
<sequence>MKKIYLLGAAIAALFSVQAQDCTNGRYENEIFTNFDLTADIQYGANLNFDGTNQDLFLDIYRPTGDTDNSRPLIIFIHGGSFVLGSKTGIDVVPLAEMYAKKGYVTSSISYRLGMKDLFTASGPGESGSSEAVMRATQDARAAVRFFKKSVAVDNNPYGIDTTNIFLVGSSAGGFVALHLSYLDQTSEIPSYINMTDPSLSGGLEGNSGNPGYTSDVKAVVSLAGALGDTSCMNNNTTPVLSLHGDTDDTVPFGTDMISVAIFDLLVVDGSETVHKKAESLGIKNCFKAEYGAGHVPHQTSSAYLDTTEQYITQFLLSEVCGEPEYCICNTPADPIPCHPLNGPAGIEIEQMEELLLMYPNPAQNEIAVSLEGFIIKNITLLDINGRKVLKQQVNESFANINISSLNLGVYFIKIETEKGMLTKKLIVE</sequence>
<keyword evidence="2" id="KW-0378">Hydrolase</keyword>
<dbReference type="InterPro" id="IPR029058">
    <property type="entry name" value="AB_hydrolase_fold"/>
</dbReference>
<dbReference type="OrthoDB" id="9777975at2"/>
<comment type="caution">
    <text evidence="6">The sequence shown here is derived from an EMBL/GenBank/DDBJ whole genome shotgun (WGS) entry which is preliminary data.</text>
</comment>
<dbReference type="Pfam" id="PF18962">
    <property type="entry name" value="Por_Secre_tail"/>
    <property type="match status" value="1"/>
</dbReference>
<dbReference type="Proteomes" id="UP000245370">
    <property type="component" value="Unassembled WGS sequence"/>
</dbReference>
<keyword evidence="7" id="KW-1185">Reference proteome</keyword>
<dbReference type="PANTHER" id="PTHR48081">
    <property type="entry name" value="AB HYDROLASE SUPERFAMILY PROTEIN C4A8.06C"/>
    <property type="match status" value="1"/>
</dbReference>
<reference evidence="6 7" key="2">
    <citation type="submission" date="2018-05" db="EMBL/GenBank/DDBJ databases">
        <authorList>
            <person name="Lanie J.A."/>
            <person name="Ng W.-L."/>
            <person name="Kazmierczak K.M."/>
            <person name="Andrzejewski T.M."/>
            <person name="Davidsen T.M."/>
            <person name="Wayne K.J."/>
            <person name="Tettelin H."/>
            <person name="Glass J.I."/>
            <person name="Rusch D."/>
            <person name="Podicherti R."/>
            <person name="Tsui H.-C.T."/>
            <person name="Winkler M.E."/>
        </authorList>
    </citation>
    <scope>NUCLEOTIDE SEQUENCE [LARGE SCALE GENOMIC DNA]</scope>
    <source>
        <strain evidence="6 7">C305</strain>
    </source>
</reference>
<keyword evidence="1 3" id="KW-0732">Signal</keyword>
<dbReference type="GO" id="GO:0016787">
    <property type="term" value="F:hydrolase activity"/>
    <property type="evidence" value="ECO:0007669"/>
    <property type="project" value="UniProtKB-KW"/>
</dbReference>
<reference evidence="6 7" key="1">
    <citation type="submission" date="2018-05" db="EMBL/GenBank/DDBJ databases">
        <title>Brumimicrobium oceani sp. nov., isolated from coastal sediment.</title>
        <authorList>
            <person name="Kou Y."/>
        </authorList>
    </citation>
    <scope>NUCLEOTIDE SEQUENCE [LARGE SCALE GENOMIC DNA]</scope>
    <source>
        <strain evidence="6 7">C305</strain>
    </source>
</reference>
<dbReference type="RefSeq" id="WP_109357927.1">
    <property type="nucleotide sequence ID" value="NZ_QFRJ01000001.1"/>
</dbReference>
<evidence type="ECO:0000259" key="4">
    <source>
        <dbReference type="Pfam" id="PF18962"/>
    </source>
</evidence>
<gene>
    <name evidence="6" type="ORF">DIT68_00875</name>
</gene>
<feature type="signal peptide" evidence="3">
    <location>
        <begin position="1"/>
        <end position="19"/>
    </location>
</feature>
<evidence type="ECO:0000313" key="6">
    <source>
        <dbReference type="EMBL" id="PWH86847.1"/>
    </source>
</evidence>
<organism evidence="6 7">
    <name type="scientific">Brumimicrobium oceani</name>
    <dbReference type="NCBI Taxonomy" id="2100725"/>
    <lineage>
        <taxon>Bacteria</taxon>
        <taxon>Pseudomonadati</taxon>
        <taxon>Bacteroidota</taxon>
        <taxon>Flavobacteriia</taxon>
        <taxon>Flavobacteriales</taxon>
        <taxon>Crocinitomicaceae</taxon>
        <taxon>Brumimicrobium</taxon>
    </lineage>
</organism>
<feature type="domain" description="BD-FAE-like" evidence="5">
    <location>
        <begin position="58"/>
        <end position="225"/>
    </location>
</feature>
<dbReference type="Pfam" id="PF20434">
    <property type="entry name" value="BD-FAE"/>
    <property type="match status" value="1"/>
</dbReference>
<dbReference type="InterPro" id="IPR026444">
    <property type="entry name" value="Secre_tail"/>
</dbReference>
<dbReference type="NCBIfam" id="TIGR04183">
    <property type="entry name" value="Por_Secre_tail"/>
    <property type="match status" value="1"/>
</dbReference>
<evidence type="ECO:0008006" key="8">
    <source>
        <dbReference type="Google" id="ProtNLM"/>
    </source>
</evidence>
<protein>
    <recommendedName>
        <fullName evidence="8">Secretion system C-terminal sorting domain-containing protein</fullName>
    </recommendedName>
</protein>
<evidence type="ECO:0000256" key="2">
    <source>
        <dbReference type="ARBA" id="ARBA00022801"/>
    </source>
</evidence>
<dbReference type="SUPFAM" id="SSF53474">
    <property type="entry name" value="alpha/beta-Hydrolases"/>
    <property type="match status" value="1"/>
</dbReference>
<evidence type="ECO:0000313" key="7">
    <source>
        <dbReference type="Proteomes" id="UP000245370"/>
    </source>
</evidence>
<dbReference type="AlphaFoldDB" id="A0A2U2XGG9"/>
<dbReference type="EMBL" id="QFRJ01000001">
    <property type="protein sequence ID" value="PWH86847.1"/>
    <property type="molecule type" value="Genomic_DNA"/>
</dbReference>